<dbReference type="InterPro" id="IPR033121">
    <property type="entry name" value="PEPTIDASE_A1"/>
</dbReference>
<dbReference type="GO" id="GO:0004190">
    <property type="term" value="F:aspartic-type endopeptidase activity"/>
    <property type="evidence" value="ECO:0007669"/>
    <property type="project" value="UniProtKB-KW"/>
</dbReference>
<dbReference type="EMBL" id="KV426018">
    <property type="protein sequence ID" value="KZV91924.1"/>
    <property type="molecule type" value="Genomic_DNA"/>
</dbReference>
<evidence type="ECO:0000256" key="3">
    <source>
        <dbReference type="PIRSR" id="PIRSR601461-1"/>
    </source>
</evidence>
<evidence type="ECO:0000313" key="9">
    <source>
        <dbReference type="Proteomes" id="UP000077266"/>
    </source>
</evidence>
<dbReference type="AlphaFoldDB" id="A0A165KZN6"/>
<evidence type="ECO:0000256" key="2">
    <source>
        <dbReference type="ARBA" id="ARBA00022750"/>
    </source>
</evidence>
<keyword evidence="2 5" id="KW-0064">Aspartyl protease</keyword>
<dbReference type="OrthoDB" id="771136at2759"/>
<feature type="domain" description="Peptidase A1" evidence="6">
    <location>
        <begin position="62"/>
        <end position="383"/>
    </location>
</feature>
<dbReference type="EMBL" id="KV425934">
    <property type="protein sequence ID" value="KZV97131.1"/>
    <property type="molecule type" value="Genomic_DNA"/>
</dbReference>
<dbReference type="InterPro" id="IPR001969">
    <property type="entry name" value="Aspartic_peptidase_AS"/>
</dbReference>
<dbReference type="PROSITE" id="PS00141">
    <property type="entry name" value="ASP_PROTEASE"/>
    <property type="match status" value="1"/>
</dbReference>
<evidence type="ECO:0000313" key="8">
    <source>
        <dbReference type="EMBL" id="KZV97131.1"/>
    </source>
</evidence>
<dbReference type="Gene3D" id="2.40.70.10">
    <property type="entry name" value="Acid Proteases"/>
    <property type="match status" value="2"/>
</dbReference>
<feature type="active site" evidence="3">
    <location>
        <position position="266"/>
    </location>
</feature>
<dbReference type="PROSITE" id="PS51767">
    <property type="entry name" value="PEPTIDASE_A1"/>
    <property type="match status" value="1"/>
</dbReference>
<accession>A0A165KZN6</accession>
<keyword evidence="9" id="KW-1185">Reference proteome</keyword>
<keyword evidence="5 8" id="KW-0645">Protease</keyword>
<evidence type="ECO:0000256" key="1">
    <source>
        <dbReference type="ARBA" id="ARBA00007447"/>
    </source>
</evidence>
<feature type="active site" evidence="3">
    <location>
        <position position="80"/>
    </location>
</feature>
<dbReference type="Pfam" id="PF00026">
    <property type="entry name" value="Asp"/>
    <property type="match status" value="1"/>
</dbReference>
<dbReference type="Proteomes" id="UP000077266">
    <property type="component" value="Unassembled WGS sequence"/>
</dbReference>
<protein>
    <submittedName>
        <fullName evidence="8">Acid protease</fullName>
    </submittedName>
</protein>
<proteinExistence type="inferred from homology"/>
<dbReference type="InterPro" id="IPR021109">
    <property type="entry name" value="Peptidase_aspartic_dom_sf"/>
</dbReference>
<evidence type="ECO:0000313" key="7">
    <source>
        <dbReference type="EMBL" id="KZV91924.1"/>
    </source>
</evidence>
<evidence type="ECO:0000256" key="5">
    <source>
        <dbReference type="RuleBase" id="RU000454"/>
    </source>
</evidence>
<sequence length="387" mass="40513">MRTTTTVTALAALAGVNAVRHSDNKVSLAARKIAPVSRRARLAVSASEVPLLDYFNGTDLQWFGDITVGTPPQTFSVVFDTGSTTLEIPGTACGKACSNQRQFNSSRSSTFVDGGRTSTITFGTGVGVDPVIGNNWQLSLRSATDTVAVGGISIPRISFFQITNQTPTFLPDPFDGIMGMGATAQGWFAGAIAQGLPSMFGMFFTHQNEGGAELTLGGADTTKFTQPLKFSPQASTGSTWQLTSPGIFVNGKTSSTLNVRRTIIFDSGTSNILFPQATANAMHALISPNITANAAEPGTFGLPCSQIASLPAVIDITFAGAAGQPAFNLTIPSSELSVGPFKSNPSQCQTLINVSEGFTLVGASLLKHYYSVWDVGGRRLGFSPTAF</sequence>
<evidence type="ECO:0000259" key="6">
    <source>
        <dbReference type="PROSITE" id="PS51767"/>
    </source>
</evidence>
<feature type="disulfide bond" evidence="4">
    <location>
        <begin position="93"/>
        <end position="97"/>
    </location>
</feature>
<dbReference type="InterPro" id="IPR034164">
    <property type="entry name" value="Pepsin-like_dom"/>
</dbReference>
<comment type="similarity">
    <text evidence="1 5">Belongs to the peptidase A1 family.</text>
</comment>
<evidence type="ECO:0000256" key="4">
    <source>
        <dbReference type="PIRSR" id="PIRSR601461-2"/>
    </source>
</evidence>
<reference evidence="8 9" key="1">
    <citation type="journal article" date="2016" name="Mol. Biol. Evol.">
        <title>Comparative Genomics of Early-Diverging Mushroom-Forming Fungi Provides Insights into the Origins of Lignocellulose Decay Capabilities.</title>
        <authorList>
            <person name="Nagy L.G."/>
            <person name="Riley R."/>
            <person name="Tritt A."/>
            <person name="Adam C."/>
            <person name="Daum C."/>
            <person name="Floudas D."/>
            <person name="Sun H."/>
            <person name="Yadav J.S."/>
            <person name="Pangilinan J."/>
            <person name="Larsson K.H."/>
            <person name="Matsuura K."/>
            <person name="Barry K."/>
            <person name="Labutti K."/>
            <person name="Kuo R."/>
            <person name="Ohm R.A."/>
            <person name="Bhattacharya S.S."/>
            <person name="Shirouzu T."/>
            <person name="Yoshinaga Y."/>
            <person name="Martin F.M."/>
            <person name="Grigoriev I.V."/>
            <person name="Hibbett D.S."/>
        </authorList>
    </citation>
    <scope>NUCLEOTIDE SEQUENCE [LARGE SCALE GENOMIC DNA]</scope>
    <source>
        <strain evidence="8 9">HHB12029</strain>
    </source>
</reference>
<gene>
    <name evidence="8" type="ORF">EXIGLDRAFT_764725</name>
    <name evidence="7" type="ORF">EXIGLDRAFT_769513</name>
</gene>
<keyword evidence="5" id="KW-0378">Hydrolase</keyword>
<dbReference type="SUPFAM" id="SSF50630">
    <property type="entry name" value="Acid proteases"/>
    <property type="match status" value="1"/>
</dbReference>
<dbReference type="InterPro" id="IPR001461">
    <property type="entry name" value="Aspartic_peptidase_A1"/>
</dbReference>
<name>A0A165KZN6_EXIGL</name>
<dbReference type="PANTHER" id="PTHR47966:SF51">
    <property type="entry name" value="BETA-SITE APP-CLEAVING ENZYME, ISOFORM A-RELATED"/>
    <property type="match status" value="1"/>
</dbReference>
<dbReference type="GO" id="GO:0006508">
    <property type="term" value="P:proteolysis"/>
    <property type="evidence" value="ECO:0007669"/>
    <property type="project" value="UniProtKB-KW"/>
</dbReference>
<dbReference type="CDD" id="cd05471">
    <property type="entry name" value="pepsin_like"/>
    <property type="match status" value="1"/>
</dbReference>
<keyword evidence="4" id="KW-1015">Disulfide bond</keyword>
<dbReference type="PRINTS" id="PR00792">
    <property type="entry name" value="PEPSIN"/>
</dbReference>
<dbReference type="PANTHER" id="PTHR47966">
    <property type="entry name" value="BETA-SITE APP-CLEAVING ENZYME, ISOFORM A-RELATED"/>
    <property type="match status" value="1"/>
</dbReference>
<organism evidence="8 9">
    <name type="scientific">Exidia glandulosa HHB12029</name>
    <dbReference type="NCBI Taxonomy" id="1314781"/>
    <lineage>
        <taxon>Eukaryota</taxon>
        <taxon>Fungi</taxon>
        <taxon>Dikarya</taxon>
        <taxon>Basidiomycota</taxon>
        <taxon>Agaricomycotina</taxon>
        <taxon>Agaricomycetes</taxon>
        <taxon>Auriculariales</taxon>
        <taxon>Exidiaceae</taxon>
        <taxon>Exidia</taxon>
    </lineage>
</organism>